<evidence type="ECO:0000313" key="6">
    <source>
        <dbReference type="EMBL" id="MBD7976400.1"/>
    </source>
</evidence>
<feature type="transmembrane region" description="Helical" evidence="5">
    <location>
        <begin position="68"/>
        <end position="97"/>
    </location>
</feature>
<dbReference type="InterPro" id="IPR023352">
    <property type="entry name" value="MAPEG-like_dom_sf"/>
</dbReference>
<dbReference type="Proteomes" id="UP000611945">
    <property type="component" value="Unassembled WGS sequence"/>
</dbReference>
<keyword evidence="7" id="KW-1185">Reference proteome</keyword>
<dbReference type="RefSeq" id="WP_251835153.1">
    <property type="nucleotide sequence ID" value="NZ_JACSQG010000001.1"/>
</dbReference>
<evidence type="ECO:0000256" key="4">
    <source>
        <dbReference type="ARBA" id="ARBA00023136"/>
    </source>
</evidence>
<accession>A0ABR8TKV3</accession>
<keyword evidence="2 5" id="KW-0812">Transmembrane</keyword>
<keyword evidence="3 5" id="KW-1133">Transmembrane helix</keyword>
<gene>
    <name evidence="6" type="ORF">H9642_04270</name>
</gene>
<keyword evidence="4 5" id="KW-0472">Membrane</keyword>
<name>A0ABR8TKV3_9PSED</name>
<reference evidence="6 7" key="1">
    <citation type="submission" date="2020-08" db="EMBL/GenBank/DDBJ databases">
        <title>A Genomic Blueprint of the Chicken Gut Microbiome.</title>
        <authorList>
            <person name="Gilroy R."/>
            <person name="Ravi A."/>
            <person name="Getino M."/>
            <person name="Pursley I."/>
            <person name="Horton D.L."/>
            <person name="Alikhan N.-F."/>
            <person name="Baker D."/>
            <person name="Gharbi K."/>
            <person name="Hall N."/>
            <person name="Watson M."/>
            <person name="Adriaenssens E.M."/>
            <person name="Foster-Nyarko E."/>
            <person name="Jarju S."/>
            <person name="Secka A."/>
            <person name="Antonio M."/>
            <person name="Oren A."/>
            <person name="Chaudhuri R."/>
            <person name="La Ragione R.M."/>
            <person name="Hildebrand F."/>
            <person name="Pallen M.J."/>
        </authorList>
    </citation>
    <scope>NUCLEOTIDE SEQUENCE [LARGE SCALE GENOMIC DNA]</scope>
    <source>
        <strain evidence="6 7">Sa2CUA2</strain>
    </source>
</reference>
<evidence type="ECO:0000313" key="7">
    <source>
        <dbReference type="Proteomes" id="UP000611945"/>
    </source>
</evidence>
<comment type="subcellular location">
    <subcellularLocation>
        <location evidence="1">Membrane</location>
    </subcellularLocation>
</comment>
<feature type="transmembrane region" description="Helical" evidence="5">
    <location>
        <begin position="117"/>
        <end position="137"/>
    </location>
</feature>
<protein>
    <submittedName>
        <fullName evidence="6">MAPEG family protein</fullName>
    </submittedName>
</protein>
<dbReference type="SUPFAM" id="SSF161084">
    <property type="entry name" value="MAPEG domain-like"/>
    <property type="match status" value="1"/>
</dbReference>
<sequence>MDSHYIFFPMLAQIALTLGMYVLLALRKAQALRAKTLKIKEAALDNKAWPDAVVKVSNNIANQFETPVLFYALCLILFTINGVTLLSIALAWIFIALRYMHARIHIGTNHVPKRMRVFVMSCGVLMAMTALAAWQLASLIST</sequence>
<proteinExistence type="predicted"/>
<evidence type="ECO:0000256" key="5">
    <source>
        <dbReference type="SAM" id="Phobius"/>
    </source>
</evidence>
<dbReference type="Gene3D" id="1.20.120.550">
    <property type="entry name" value="Membrane associated eicosanoid/glutathione metabolism-like domain"/>
    <property type="match status" value="1"/>
</dbReference>
<organism evidence="6 7">
    <name type="scientific">Serpens gallinarum</name>
    <dbReference type="NCBI Taxonomy" id="2763075"/>
    <lineage>
        <taxon>Bacteria</taxon>
        <taxon>Pseudomonadati</taxon>
        <taxon>Pseudomonadota</taxon>
        <taxon>Gammaproteobacteria</taxon>
        <taxon>Pseudomonadales</taxon>
        <taxon>Pseudomonadaceae</taxon>
        <taxon>Pseudomonas</taxon>
    </lineage>
</organism>
<dbReference type="InterPro" id="IPR001129">
    <property type="entry name" value="Membr-assoc_MAPEG"/>
</dbReference>
<evidence type="ECO:0000256" key="1">
    <source>
        <dbReference type="ARBA" id="ARBA00004370"/>
    </source>
</evidence>
<evidence type="ECO:0000256" key="2">
    <source>
        <dbReference type="ARBA" id="ARBA00022692"/>
    </source>
</evidence>
<comment type="caution">
    <text evidence="6">The sequence shown here is derived from an EMBL/GenBank/DDBJ whole genome shotgun (WGS) entry which is preliminary data.</text>
</comment>
<evidence type="ECO:0000256" key="3">
    <source>
        <dbReference type="ARBA" id="ARBA00022989"/>
    </source>
</evidence>
<dbReference type="EMBL" id="JACSQG010000001">
    <property type="protein sequence ID" value="MBD7976400.1"/>
    <property type="molecule type" value="Genomic_DNA"/>
</dbReference>
<dbReference type="Pfam" id="PF01124">
    <property type="entry name" value="MAPEG"/>
    <property type="match status" value="1"/>
</dbReference>